<sequence length="371" mass="40279">MHQFDLSIITSAHDVADARLHRQVAALRRAGVSVEILGLGAMTDGPQGAQVRVWPRRHGLRRAWFAMSLPWRSRGRVVMALDPDSSFASWLAARLTRRRVVSDVHEDYRAVLSDRVWARGIRRVPAAVWARLGIFAASHSDAVIVADVHLLPELNNRVLLRNLPDLAMLPEPAVPQAPPRALYIGDVRASRGLFTMLDAIAAAPGWRLELIGPMADSDRSRYEDRLASDPDLASRVQWHDRLPPQEAWTAAAGASVGLSLLDDTPAFRAAMPSKVFEYLATGLPVLTSALPRPAELVRSIGAGAVVTGAAEAAEVLGRWAGEPDDLARTRERVLAWRTSELVGAKPTADFVSTVTSLVNDTSGTDSSGDNE</sequence>
<keyword evidence="2" id="KW-0808">Transferase</keyword>
<evidence type="ECO:0000313" key="3">
    <source>
        <dbReference type="Proteomes" id="UP000826651"/>
    </source>
</evidence>
<accession>A0ABS7S7W0</accession>
<comment type="caution">
    <text evidence="2">The sequence shown here is derived from an EMBL/GenBank/DDBJ whole genome shotgun (WGS) entry which is preliminary data.</text>
</comment>
<dbReference type="RefSeq" id="WP_223405314.1">
    <property type="nucleotide sequence ID" value="NZ_JAGSHT010000010.1"/>
</dbReference>
<evidence type="ECO:0000313" key="2">
    <source>
        <dbReference type="EMBL" id="MBZ2196444.1"/>
    </source>
</evidence>
<dbReference type="SUPFAM" id="SSF53756">
    <property type="entry name" value="UDP-Glycosyltransferase/glycogen phosphorylase"/>
    <property type="match status" value="1"/>
</dbReference>
<dbReference type="EMBL" id="JAGSHT010000010">
    <property type="protein sequence ID" value="MBZ2196444.1"/>
    <property type="molecule type" value="Genomic_DNA"/>
</dbReference>
<feature type="domain" description="Spore protein YkvP/CgeB glycosyl transferase-like" evidence="1">
    <location>
        <begin position="196"/>
        <end position="332"/>
    </location>
</feature>
<dbReference type="EC" id="2.4.-.-" evidence="2"/>
<protein>
    <submittedName>
        <fullName evidence="2">Glycosyltransferase</fullName>
        <ecNumber evidence="2">2.4.-.-</ecNumber>
    </submittedName>
</protein>
<name>A0ABS7S7W0_9MICO</name>
<dbReference type="InterPro" id="IPR055259">
    <property type="entry name" value="YkvP/CgeB_Glyco_trans-like"/>
</dbReference>
<organism evidence="2 3">
    <name type="scientific">Occultella gossypii</name>
    <dbReference type="NCBI Taxonomy" id="2800820"/>
    <lineage>
        <taxon>Bacteria</taxon>
        <taxon>Bacillati</taxon>
        <taxon>Actinomycetota</taxon>
        <taxon>Actinomycetes</taxon>
        <taxon>Micrococcales</taxon>
        <taxon>Ruaniaceae</taxon>
        <taxon>Occultella</taxon>
    </lineage>
</organism>
<keyword evidence="2" id="KW-0328">Glycosyltransferase</keyword>
<reference evidence="2 3" key="1">
    <citation type="submission" date="2021-04" db="EMBL/GenBank/DDBJ databases">
        <title>Ruania sp. nov., isolated from sandy soil of mangrove forest.</title>
        <authorList>
            <person name="Ge X."/>
            <person name="Huang R."/>
            <person name="Liu W."/>
        </authorList>
    </citation>
    <scope>NUCLEOTIDE SEQUENCE [LARGE SCALE GENOMIC DNA]</scope>
    <source>
        <strain evidence="2 3">N2-46</strain>
    </source>
</reference>
<dbReference type="GO" id="GO:0016757">
    <property type="term" value="F:glycosyltransferase activity"/>
    <property type="evidence" value="ECO:0007669"/>
    <property type="project" value="UniProtKB-KW"/>
</dbReference>
<dbReference type="Gene3D" id="3.40.50.2000">
    <property type="entry name" value="Glycogen Phosphorylase B"/>
    <property type="match status" value="1"/>
</dbReference>
<dbReference type="Proteomes" id="UP000826651">
    <property type="component" value="Unassembled WGS sequence"/>
</dbReference>
<gene>
    <name evidence="2" type="ORF">KCQ71_09795</name>
</gene>
<proteinExistence type="predicted"/>
<dbReference type="Pfam" id="PF13524">
    <property type="entry name" value="Glyco_trans_1_2"/>
    <property type="match status" value="1"/>
</dbReference>
<evidence type="ECO:0000259" key="1">
    <source>
        <dbReference type="Pfam" id="PF13524"/>
    </source>
</evidence>
<keyword evidence="3" id="KW-1185">Reference proteome</keyword>